<dbReference type="InterPro" id="IPR036864">
    <property type="entry name" value="Zn2-C6_fun-type_DNA-bd_sf"/>
</dbReference>
<feature type="compositionally biased region" description="Polar residues" evidence="3">
    <location>
        <begin position="32"/>
        <end position="48"/>
    </location>
</feature>
<organism evidence="5 6">
    <name type="scientific">Helicostylum pulchrum</name>
    <dbReference type="NCBI Taxonomy" id="562976"/>
    <lineage>
        <taxon>Eukaryota</taxon>
        <taxon>Fungi</taxon>
        <taxon>Fungi incertae sedis</taxon>
        <taxon>Mucoromycota</taxon>
        <taxon>Mucoromycotina</taxon>
        <taxon>Mucoromycetes</taxon>
        <taxon>Mucorales</taxon>
        <taxon>Mucorineae</taxon>
        <taxon>Mucoraceae</taxon>
        <taxon>Helicostylum</taxon>
    </lineage>
</organism>
<accession>A0ABP9XNW2</accession>
<dbReference type="InterPro" id="IPR001138">
    <property type="entry name" value="Zn2Cys6_DnaBD"/>
</dbReference>
<keyword evidence="1" id="KW-0479">Metal-binding</keyword>
<feature type="domain" description="Zn(2)-C6 fungal-type" evidence="4">
    <location>
        <begin position="74"/>
        <end position="103"/>
    </location>
</feature>
<evidence type="ECO:0000256" key="2">
    <source>
        <dbReference type="ARBA" id="ARBA00023242"/>
    </source>
</evidence>
<dbReference type="Gene3D" id="4.10.240.10">
    <property type="entry name" value="Zn(2)-C6 fungal-type DNA-binding domain"/>
    <property type="match status" value="1"/>
</dbReference>
<gene>
    <name evidence="5" type="ORF">HPULCUR_001284</name>
</gene>
<feature type="region of interest" description="Disordered" evidence="3">
    <location>
        <begin position="108"/>
        <end position="136"/>
    </location>
</feature>
<proteinExistence type="predicted"/>
<evidence type="ECO:0000313" key="6">
    <source>
        <dbReference type="Proteomes" id="UP001476247"/>
    </source>
</evidence>
<evidence type="ECO:0000256" key="1">
    <source>
        <dbReference type="ARBA" id="ARBA00022723"/>
    </source>
</evidence>
<feature type="compositionally biased region" description="Low complexity" evidence="3">
    <location>
        <begin position="49"/>
        <end position="60"/>
    </location>
</feature>
<reference evidence="5 6" key="1">
    <citation type="submission" date="2024-04" db="EMBL/GenBank/DDBJ databases">
        <title>genome sequences of Mucor flavus KT1a and Helicostylum pulchrum KT1b strains isolation_sourced from the surface of a dry-aged beef.</title>
        <authorList>
            <person name="Toyotome T."/>
            <person name="Hosono M."/>
            <person name="Torimaru M."/>
            <person name="Fukuda K."/>
            <person name="Mikami N."/>
        </authorList>
    </citation>
    <scope>NUCLEOTIDE SEQUENCE [LARGE SCALE GENOMIC DNA]</scope>
    <source>
        <strain evidence="5 6">KT1b</strain>
    </source>
</reference>
<keyword evidence="6" id="KW-1185">Reference proteome</keyword>
<dbReference type="SMART" id="SM00066">
    <property type="entry name" value="GAL4"/>
    <property type="match status" value="1"/>
</dbReference>
<keyword evidence="2" id="KW-0539">Nucleus</keyword>
<comment type="caution">
    <text evidence="5">The sequence shown here is derived from an EMBL/GenBank/DDBJ whole genome shotgun (WGS) entry which is preliminary data.</text>
</comment>
<dbReference type="CDD" id="cd00067">
    <property type="entry name" value="GAL4"/>
    <property type="match status" value="1"/>
</dbReference>
<evidence type="ECO:0000313" key="5">
    <source>
        <dbReference type="EMBL" id="GAA5795920.1"/>
    </source>
</evidence>
<evidence type="ECO:0000256" key="3">
    <source>
        <dbReference type="SAM" id="MobiDB-lite"/>
    </source>
</evidence>
<name>A0ABP9XNW2_9FUNG</name>
<feature type="compositionally biased region" description="Basic residues" evidence="3">
    <location>
        <begin position="109"/>
        <end position="124"/>
    </location>
</feature>
<dbReference type="EMBL" id="BAABUJ010000005">
    <property type="protein sequence ID" value="GAA5795920.1"/>
    <property type="molecule type" value="Genomic_DNA"/>
</dbReference>
<dbReference type="PANTHER" id="PTHR47659:SF7">
    <property type="entry name" value="FUNGAL TRANSCRIPTIONAL REGULATORY PROTEIN, N-TERMINAL DOMAIN-CONTAINING PROTEIN"/>
    <property type="match status" value="1"/>
</dbReference>
<dbReference type="PANTHER" id="PTHR47659">
    <property type="entry name" value="ZN(II)2CYS6 TRANSCRIPTION FACTOR (EUROFUNG)-RELATED"/>
    <property type="match status" value="1"/>
</dbReference>
<dbReference type="InterPro" id="IPR050335">
    <property type="entry name" value="ERT1_acuK_gluconeogen_tf"/>
</dbReference>
<sequence>MKSLLETTTVYDNNNSLLQSNMLVTPYATKDATTSPLSNDENYNNENDTLPSTSLTFSPSKKNVSKRRSQVKNACVNCQKACKKCDEGRPCQRCIKLGITDTCFNSPRKERKKGFKRGPYRKKSTTSQPNISPKKDVQDVMSPLFTTTIIKKEQKPTSLTIITTVSSSSSSSSLSSPPVNSDSTLYAVNPVDYDFPTTTSKFNHSFDETSLQTQFMTSTNNYTTTPPTSSYYNNSTIISNNISYQPYQPYQNSSSEYYYPNNNTYYDNTTTSSSPEDSFTASLPNWSYTDLIENPLYNHTQNASPFVPKLGDNALITPNNKRQNYETNNKYDLVDGNNTTIFNDQQWLTNGGALEMHYYPSNVMY</sequence>
<protein>
    <recommendedName>
        <fullName evidence="4">Zn(2)-C6 fungal-type domain-containing protein</fullName>
    </recommendedName>
</protein>
<dbReference type="Proteomes" id="UP001476247">
    <property type="component" value="Unassembled WGS sequence"/>
</dbReference>
<dbReference type="SUPFAM" id="SSF57701">
    <property type="entry name" value="Zn2/Cys6 DNA-binding domain"/>
    <property type="match status" value="1"/>
</dbReference>
<evidence type="ECO:0000259" key="4">
    <source>
        <dbReference type="PROSITE" id="PS50048"/>
    </source>
</evidence>
<dbReference type="PROSITE" id="PS50048">
    <property type="entry name" value="ZN2_CY6_FUNGAL_2"/>
    <property type="match status" value="1"/>
</dbReference>
<feature type="region of interest" description="Disordered" evidence="3">
    <location>
        <begin position="32"/>
        <end position="66"/>
    </location>
</feature>